<name>A0A7Y7XD60_9PSED</name>
<feature type="coiled-coil region" evidence="1">
    <location>
        <begin position="76"/>
        <end position="103"/>
    </location>
</feature>
<dbReference type="RefSeq" id="WP_177103188.1">
    <property type="nucleotide sequence ID" value="NZ_JACAQB010000008.1"/>
</dbReference>
<evidence type="ECO:0000313" key="2">
    <source>
        <dbReference type="EMBL" id="NWB97571.1"/>
    </source>
</evidence>
<sequence length="139" mass="15837">MAKHLSQKDLDLIVSLIDGWEGKLAWEALCDAIEPLIGTRPTRQTLNSHEKIKSAFTHHKARMKSGFVSTKRPASLSIAEQRIRRLEAENHRLERENACLMERFVRWQYNAYKFNVSAEKLDAPLPIVDRGSSEVGPLA</sequence>
<gene>
    <name evidence="2" type="ORF">HX882_16870</name>
</gene>
<dbReference type="AlphaFoldDB" id="A0A7Y7XD60"/>
<keyword evidence="1" id="KW-0175">Coiled coil</keyword>
<reference evidence="2 3" key="1">
    <citation type="submission" date="2020-04" db="EMBL/GenBank/DDBJ databases">
        <title>Molecular characterization of pseudomonads from Agaricus bisporus reveal novel blotch 2 pathogens in Western Europe.</title>
        <authorList>
            <person name="Taparia T."/>
            <person name="Krijger M."/>
            <person name="Haynes E."/>
            <person name="Elpinstone J.G."/>
            <person name="Noble R."/>
            <person name="Van Der Wolf J."/>
        </authorList>
    </citation>
    <scope>NUCLEOTIDE SEQUENCE [LARGE SCALE GENOMIC DNA]</scope>
    <source>
        <strain evidence="2 3">H7001</strain>
    </source>
</reference>
<comment type="caution">
    <text evidence="2">The sequence shown here is derived from an EMBL/GenBank/DDBJ whole genome shotgun (WGS) entry which is preliminary data.</text>
</comment>
<organism evidence="2 3">
    <name type="scientific">Pseudomonas gingeri</name>
    <dbReference type="NCBI Taxonomy" id="117681"/>
    <lineage>
        <taxon>Bacteria</taxon>
        <taxon>Pseudomonadati</taxon>
        <taxon>Pseudomonadota</taxon>
        <taxon>Gammaproteobacteria</taxon>
        <taxon>Pseudomonadales</taxon>
        <taxon>Pseudomonadaceae</taxon>
        <taxon>Pseudomonas</taxon>
    </lineage>
</organism>
<accession>A0A7Y7XD60</accession>
<protein>
    <submittedName>
        <fullName evidence="2">Uncharacterized protein</fullName>
    </submittedName>
</protein>
<dbReference type="EMBL" id="JACAQB010000008">
    <property type="protein sequence ID" value="NWB97571.1"/>
    <property type="molecule type" value="Genomic_DNA"/>
</dbReference>
<evidence type="ECO:0000313" key="3">
    <source>
        <dbReference type="Proteomes" id="UP000539985"/>
    </source>
</evidence>
<evidence type="ECO:0000256" key="1">
    <source>
        <dbReference type="SAM" id="Coils"/>
    </source>
</evidence>
<proteinExistence type="predicted"/>
<dbReference type="Proteomes" id="UP000539985">
    <property type="component" value="Unassembled WGS sequence"/>
</dbReference>